<comment type="subcellular location">
    <subcellularLocation>
        <location evidence="1">Membrane</location>
        <topology evidence="1">Single-pass membrane protein</topology>
    </subcellularLocation>
</comment>
<dbReference type="PANTHER" id="PTHR42911:SF1">
    <property type="entry name" value="MODULATOR OF FTSH PROTEASE HFLC"/>
    <property type="match status" value="1"/>
</dbReference>
<dbReference type="EMBL" id="LR217720">
    <property type="protein sequence ID" value="VFP84357.1"/>
    <property type="molecule type" value="Genomic_DNA"/>
</dbReference>
<dbReference type="PANTHER" id="PTHR42911">
    <property type="entry name" value="MODULATOR OF FTSH PROTEASE HFLC"/>
    <property type="match status" value="1"/>
</dbReference>
<dbReference type="Gene3D" id="3.30.479.30">
    <property type="entry name" value="Band 7 domain"/>
    <property type="match status" value="1"/>
</dbReference>
<dbReference type="OrthoDB" id="9812991at2"/>
<comment type="similarity">
    <text evidence="2 6">Belongs to the band 7/mec-2 family. HflC subfamily.</text>
</comment>
<reference evidence="8 9" key="1">
    <citation type="submission" date="2019-02" db="EMBL/GenBank/DDBJ databases">
        <authorList>
            <person name="Manzano-Marin A."/>
            <person name="Manzano-Marin A."/>
        </authorList>
    </citation>
    <scope>NUCLEOTIDE SEQUENCE [LARGE SCALE GENOMIC DNA]</scope>
    <source>
        <strain evidence="8 9">ErCilaricifoliae</strain>
    </source>
</reference>
<proteinExistence type="inferred from homology"/>
<dbReference type="CDD" id="cd03405">
    <property type="entry name" value="SPFH_HflC"/>
    <property type="match status" value="1"/>
</dbReference>
<evidence type="ECO:0000256" key="3">
    <source>
        <dbReference type="ARBA" id="ARBA00022692"/>
    </source>
</evidence>
<dbReference type="InterPro" id="IPR010200">
    <property type="entry name" value="HflC"/>
</dbReference>
<protein>
    <recommendedName>
        <fullName evidence="6">Protein HflC</fullName>
    </recommendedName>
</protein>
<dbReference type="RefSeq" id="WP_157990073.1">
    <property type="nucleotide sequence ID" value="NZ_LR217720.1"/>
</dbReference>
<evidence type="ECO:0000256" key="6">
    <source>
        <dbReference type="PIRNR" id="PIRNR005651"/>
    </source>
</evidence>
<name>A0A451DD46_9GAMM</name>
<organism evidence="8 9">
    <name type="scientific">Candidatus Erwinia haradaeae</name>
    <dbReference type="NCBI Taxonomy" id="1922217"/>
    <lineage>
        <taxon>Bacteria</taxon>
        <taxon>Pseudomonadati</taxon>
        <taxon>Pseudomonadota</taxon>
        <taxon>Gammaproteobacteria</taxon>
        <taxon>Enterobacterales</taxon>
        <taxon>Erwiniaceae</taxon>
        <taxon>Erwinia</taxon>
    </lineage>
</organism>
<comment type="function">
    <text evidence="6">HflC and HflK could regulate a protease.</text>
</comment>
<evidence type="ECO:0000259" key="7">
    <source>
        <dbReference type="SMART" id="SM00244"/>
    </source>
</evidence>
<dbReference type="NCBIfam" id="NF008259">
    <property type="entry name" value="PRK11029.1"/>
    <property type="match status" value="1"/>
</dbReference>
<evidence type="ECO:0000256" key="5">
    <source>
        <dbReference type="ARBA" id="ARBA00023136"/>
    </source>
</evidence>
<evidence type="ECO:0000313" key="9">
    <source>
        <dbReference type="Proteomes" id="UP000294418"/>
    </source>
</evidence>
<keyword evidence="4" id="KW-1133">Transmembrane helix</keyword>
<dbReference type="GO" id="GO:0008233">
    <property type="term" value="F:peptidase activity"/>
    <property type="evidence" value="ECO:0007669"/>
    <property type="project" value="UniProtKB-KW"/>
</dbReference>
<evidence type="ECO:0000313" key="8">
    <source>
        <dbReference type="EMBL" id="VFP84357.1"/>
    </source>
</evidence>
<evidence type="ECO:0000256" key="2">
    <source>
        <dbReference type="ARBA" id="ARBA00007862"/>
    </source>
</evidence>
<evidence type="ECO:0000256" key="1">
    <source>
        <dbReference type="ARBA" id="ARBA00004167"/>
    </source>
</evidence>
<dbReference type="GO" id="GO:0016020">
    <property type="term" value="C:membrane"/>
    <property type="evidence" value="ECO:0007669"/>
    <property type="project" value="UniProtKB-SubCell"/>
</dbReference>
<dbReference type="NCBIfam" id="TIGR01932">
    <property type="entry name" value="hflC"/>
    <property type="match status" value="1"/>
</dbReference>
<dbReference type="Proteomes" id="UP000294418">
    <property type="component" value="Chromosome"/>
</dbReference>
<gene>
    <name evidence="8" type="primary">hflC1</name>
    <name evidence="8" type="ORF">ERCILAFE3058_437</name>
</gene>
<sequence>MRKSLIFVFIFLILIGSSLCIVQEGQRGIVMRFGKVLRNSEGQPLVYMPGLHFKIPCLESMKLLDARIQTMDNQADRFVTKEQKDLIVDSYIKWRVSDFSRYYLATGGGDISQAEILLKRKFSDRLRSEIGRLDVQAIVTDSHGRLTTDVRHSLNTGSASIDNSEETLMSSSDATAHHEVSSINPNSMAVLGIKVIDVRIKQINLPTEVSDAIYARMRAERESVARSQRAQGAEEAAIVRAQADYAVARTLAEARRQALITEGEGDAESAKLFSDAFSQDPDFYAFLRSLRAYENSFKTQQDIVVLSPQSDFFRFMKRPDIAIR</sequence>
<keyword evidence="5" id="KW-0472">Membrane</keyword>
<dbReference type="GO" id="GO:0006508">
    <property type="term" value="P:proteolysis"/>
    <property type="evidence" value="ECO:0007669"/>
    <property type="project" value="UniProtKB-KW"/>
</dbReference>
<dbReference type="SMART" id="SM00244">
    <property type="entry name" value="PHB"/>
    <property type="match status" value="1"/>
</dbReference>
<dbReference type="Pfam" id="PF01145">
    <property type="entry name" value="Band_7"/>
    <property type="match status" value="1"/>
</dbReference>
<dbReference type="PIRSF" id="PIRSF005651">
    <property type="entry name" value="HflC"/>
    <property type="match status" value="1"/>
</dbReference>
<dbReference type="AlphaFoldDB" id="A0A451DD46"/>
<dbReference type="InterPro" id="IPR001107">
    <property type="entry name" value="Band_7"/>
</dbReference>
<accession>A0A451DD46</accession>
<keyword evidence="3" id="KW-0812">Transmembrane</keyword>
<keyword evidence="8" id="KW-0645">Protease</keyword>
<dbReference type="SUPFAM" id="SSF117892">
    <property type="entry name" value="Band 7/SPFH domain"/>
    <property type="match status" value="1"/>
</dbReference>
<feature type="domain" description="Band 7" evidence="7">
    <location>
        <begin position="17"/>
        <end position="217"/>
    </location>
</feature>
<dbReference type="STRING" id="1922217.GCA_900143135_00444"/>
<evidence type="ECO:0000256" key="4">
    <source>
        <dbReference type="ARBA" id="ARBA00022989"/>
    </source>
</evidence>
<dbReference type="InterPro" id="IPR036013">
    <property type="entry name" value="Band_7/SPFH_dom_sf"/>
</dbReference>
<keyword evidence="8" id="KW-0378">Hydrolase</keyword>